<dbReference type="PANTHER" id="PTHR42743:SF10">
    <property type="entry name" value="D-ALANINE AMINOTRANSFERASE"/>
    <property type="match status" value="1"/>
</dbReference>
<dbReference type="InterPro" id="IPR018300">
    <property type="entry name" value="Aminotrans_IV_CS"/>
</dbReference>
<dbReference type="GO" id="GO:0046416">
    <property type="term" value="P:D-amino acid metabolic process"/>
    <property type="evidence" value="ECO:0007669"/>
    <property type="project" value="InterPro"/>
</dbReference>
<evidence type="ECO:0000256" key="4">
    <source>
        <dbReference type="ARBA" id="ARBA00012874"/>
    </source>
</evidence>
<dbReference type="EC" id="2.6.1.21" evidence="4 12"/>
<evidence type="ECO:0000256" key="1">
    <source>
        <dbReference type="ARBA" id="ARBA00001933"/>
    </source>
</evidence>
<evidence type="ECO:0000256" key="2">
    <source>
        <dbReference type="ARBA" id="ARBA00009320"/>
    </source>
</evidence>
<dbReference type="FunFam" id="3.20.10.10:FF:000002">
    <property type="entry name" value="D-alanine aminotransferase"/>
    <property type="match status" value="1"/>
</dbReference>
<evidence type="ECO:0000256" key="10">
    <source>
        <dbReference type="RuleBase" id="RU004106"/>
    </source>
</evidence>
<dbReference type="GO" id="GO:0046394">
    <property type="term" value="P:carboxylic acid biosynthetic process"/>
    <property type="evidence" value="ECO:0007669"/>
    <property type="project" value="UniProtKB-ARBA"/>
</dbReference>
<gene>
    <name evidence="13" type="primary">dat</name>
    <name evidence="13" type="ORF">E4U82_02890</name>
</gene>
<keyword evidence="8 11" id="KW-0663">Pyridoxal phosphate</keyword>
<keyword evidence="7 13" id="KW-0808">Transferase</keyword>
<dbReference type="PANTHER" id="PTHR42743">
    <property type="entry name" value="AMINO-ACID AMINOTRANSFERASE"/>
    <property type="match status" value="1"/>
</dbReference>
<organism evidence="13 14">
    <name type="scientific">Lentibacillus salicampi</name>
    <dbReference type="NCBI Taxonomy" id="175306"/>
    <lineage>
        <taxon>Bacteria</taxon>
        <taxon>Bacillati</taxon>
        <taxon>Bacillota</taxon>
        <taxon>Bacilli</taxon>
        <taxon>Bacillales</taxon>
        <taxon>Bacillaceae</taxon>
        <taxon>Lentibacillus</taxon>
    </lineage>
</organism>
<dbReference type="GO" id="GO:0047810">
    <property type="term" value="F:D-alanine-2-oxoglutarate aminotransferase activity"/>
    <property type="evidence" value="ECO:0007669"/>
    <property type="project" value="UniProtKB-EC"/>
</dbReference>
<sequence length="284" mass="32155">MSKMLYNDRIMERDNLIDIEDRGYQFGDGVYEVIGVYDGRPMMMGEHMERLERSARELRLMLPVSTAEIKNNLEKLVETNGLEEGIIYLQVSRGVGSREHAFPSPETPAVTVAYTREEKRESDVEDQGSTAVLAEDIRWLRCDIKTLNLLPNVMAKQKAVEKNAVEAILHRGDIITEASASNVFMVKGGELYTHPANNYILNGITRRKIIQLCDELDLEVNEQTYTVKDLLNADEVFVSATKLDIIPILQVDDHVIGDGKPGVITKQVLQAFRSLYQHNVKYKA</sequence>
<evidence type="ECO:0000256" key="9">
    <source>
        <dbReference type="ARBA" id="ARBA00047911"/>
    </source>
</evidence>
<comment type="function">
    <text evidence="12">Acts on the D-isomers of alanine, leucine, aspartate, glutamate, aminobutyrate, norvaline and asparagine. The enzyme transfers an amino group from a substrate D-amino acid to the pyridoxal phosphate cofactor to form pyridoxamine and an alpha-keto acid in the first half-reaction.</text>
</comment>
<dbReference type="GO" id="GO:0008652">
    <property type="term" value="P:amino acid biosynthetic process"/>
    <property type="evidence" value="ECO:0007669"/>
    <property type="project" value="UniProtKB-ARBA"/>
</dbReference>
<dbReference type="GO" id="GO:0005829">
    <property type="term" value="C:cytosol"/>
    <property type="evidence" value="ECO:0007669"/>
    <property type="project" value="TreeGrafter"/>
</dbReference>
<evidence type="ECO:0000256" key="8">
    <source>
        <dbReference type="ARBA" id="ARBA00022898"/>
    </source>
</evidence>
<dbReference type="InterPro" id="IPR036038">
    <property type="entry name" value="Aminotransferase-like"/>
</dbReference>
<evidence type="ECO:0000256" key="12">
    <source>
        <dbReference type="RuleBase" id="RU004520"/>
    </source>
</evidence>
<dbReference type="CDD" id="cd01558">
    <property type="entry name" value="D-AAT_like"/>
    <property type="match status" value="1"/>
</dbReference>
<dbReference type="AlphaFoldDB" id="A0A4Y9AEA4"/>
<dbReference type="PROSITE" id="PS00770">
    <property type="entry name" value="AA_TRANSFER_CLASS_4"/>
    <property type="match status" value="1"/>
</dbReference>
<evidence type="ECO:0000256" key="6">
    <source>
        <dbReference type="ARBA" id="ARBA00022576"/>
    </source>
</evidence>
<dbReference type="InterPro" id="IPR005784">
    <property type="entry name" value="D_amino_transT"/>
</dbReference>
<evidence type="ECO:0000256" key="11">
    <source>
        <dbReference type="RuleBase" id="RU004516"/>
    </source>
</evidence>
<evidence type="ECO:0000256" key="7">
    <source>
        <dbReference type="ARBA" id="ARBA00022679"/>
    </source>
</evidence>
<comment type="caution">
    <text evidence="13">The sequence shown here is derived from an EMBL/GenBank/DDBJ whole genome shotgun (WGS) entry which is preliminary data.</text>
</comment>
<comment type="cofactor">
    <cofactor evidence="1 11">
        <name>pyridoxal 5'-phosphate</name>
        <dbReference type="ChEBI" id="CHEBI:597326"/>
    </cofactor>
</comment>
<dbReference type="RefSeq" id="WP_135108533.1">
    <property type="nucleotide sequence ID" value="NZ_SRHY01000002.1"/>
</dbReference>
<evidence type="ECO:0000256" key="3">
    <source>
        <dbReference type="ARBA" id="ARBA00011738"/>
    </source>
</evidence>
<protein>
    <recommendedName>
        <fullName evidence="5 12">D-alanine aminotransferase</fullName>
        <ecNumber evidence="4 12">2.6.1.21</ecNumber>
    </recommendedName>
</protein>
<keyword evidence="6 13" id="KW-0032">Aminotransferase</keyword>
<name>A0A4Y9AEA4_9BACI</name>
<dbReference type="InterPro" id="IPR043131">
    <property type="entry name" value="BCAT-like_N"/>
</dbReference>
<dbReference type="OrthoDB" id="9805628at2"/>
<reference evidence="13 14" key="1">
    <citation type="submission" date="2019-03" db="EMBL/GenBank/DDBJ databases">
        <title>Genome sequence of Lentibacillus salicampi ATCC BAA-719.</title>
        <authorList>
            <person name="Maclea K.S."/>
            <person name="Simoes Junior M."/>
        </authorList>
    </citation>
    <scope>NUCLEOTIDE SEQUENCE [LARGE SCALE GENOMIC DNA]</scope>
    <source>
        <strain evidence="13 14">ATCC BAA-719</strain>
    </source>
</reference>
<evidence type="ECO:0000313" key="13">
    <source>
        <dbReference type="EMBL" id="TFJ94218.1"/>
    </source>
</evidence>
<evidence type="ECO:0000313" key="14">
    <source>
        <dbReference type="Proteomes" id="UP000298484"/>
    </source>
</evidence>
<dbReference type="InterPro" id="IPR043132">
    <property type="entry name" value="BCAT-like_C"/>
</dbReference>
<dbReference type="Gene3D" id="3.20.10.10">
    <property type="entry name" value="D-amino Acid Aminotransferase, subunit A, domain 2"/>
    <property type="match status" value="1"/>
</dbReference>
<dbReference type="SUPFAM" id="SSF56752">
    <property type="entry name" value="D-aminoacid aminotransferase-like PLP-dependent enzymes"/>
    <property type="match status" value="1"/>
</dbReference>
<dbReference type="Gene3D" id="3.30.470.10">
    <property type="match status" value="1"/>
</dbReference>
<comment type="catalytic activity">
    <reaction evidence="9 12">
        <text>D-alanine + 2-oxoglutarate = D-glutamate + pyruvate</text>
        <dbReference type="Rhea" id="RHEA:15869"/>
        <dbReference type="ChEBI" id="CHEBI:15361"/>
        <dbReference type="ChEBI" id="CHEBI:16810"/>
        <dbReference type="ChEBI" id="CHEBI:29986"/>
        <dbReference type="ChEBI" id="CHEBI:57416"/>
        <dbReference type="EC" id="2.6.1.21"/>
    </reaction>
</comment>
<dbReference type="EMBL" id="SRHY01000002">
    <property type="protein sequence ID" value="TFJ94218.1"/>
    <property type="molecule type" value="Genomic_DNA"/>
</dbReference>
<dbReference type="InterPro" id="IPR001544">
    <property type="entry name" value="Aminotrans_IV"/>
</dbReference>
<dbReference type="InterPro" id="IPR050571">
    <property type="entry name" value="Class-IV_PLP-Dep_Aminotrnsfr"/>
</dbReference>
<dbReference type="Pfam" id="PF01063">
    <property type="entry name" value="Aminotran_4"/>
    <property type="match status" value="1"/>
</dbReference>
<dbReference type="NCBIfam" id="TIGR01121">
    <property type="entry name" value="D_amino_aminoT"/>
    <property type="match status" value="1"/>
</dbReference>
<dbReference type="Proteomes" id="UP000298484">
    <property type="component" value="Unassembled WGS sequence"/>
</dbReference>
<accession>A0A4Y9AEA4</accession>
<dbReference type="GO" id="GO:0030170">
    <property type="term" value="F:pyridoxal phosphate binding"/>
    <property type="evidence" value="ECO:0007669"/>
    <property type="project" value="InterPro"/>
</dbReference>
<evidence type="ECO:0000256" key="5">
    <source>
        <dbReference type="ARBA" id="ARBA00021779"/>
    </source>
</evidence>
<comment type="similarity">
    <text evidence="2 10">Belongs to the class-IV pyridoxal-phosphate-dependent aminotransferase family.</text>
</comment>
<proteinExistence type="inferred from homology"/>
<keyword evidence="14" id="KW-1185">Reference proteome</keyword>
<comment type="subunit">
    <text evidence="3">Homodimer.</text>
</comment>